<reference evidence="7" key="2">
    <citation type="journal article" date="2021" name="PeerJ">
        <title>Extensive microbial diversity within the chicken gut microbiome revealed by metagenomics and culture.</title>
        <authorList>
            <person name="Gilroy R."/>
            <person name="Ravi A."/>
            <person name="Getino M."/>
            <person name="Pursley I."/>
            <person name="Horton D.L."/>
            <person name="Alikhan N.F."/>
            <person name="Baker D."/>
            <person name="Gharbi K."/>
            <person name="Hall N."/>
            <person name="Watson M."/>
            <person name="Adriaenssens E.M."/>
            <person name="Foster-Nyarko E."/>
            <person name="Jarju S."/>
            <person name="Secka A."/>
            <person name="Antonio M."/>
            <person name="Oren A."/>
            <person name="Chaudhuri R.R."/>
            <person name="La Ragione R."/>
            <person name="Hildebrand F."/>
            <person name="Pallen M.J."/>
        </authorList>
    </citation>
    <scope>NUCLEOTIDE SEQUENCE</scope>
    <source>
        <strain evidence="7">CHK178-757</strain>
    </source>
</reference>
<evidence type="ECO:0000256" key="5">
    <source>
        <dbReference type="SAM" id="MobiDB-lite"/>
    </source>
</evidence>
<evidence type="ECO:0000256" key="4">
    <source>
        <dbReference type="ARBA" id="ARBA00022729"/>
    </source>
</evidence>
<dbReference type="Proteomes" id="UP000823927">
    <property type="component" value="Unassembled WGS sequence"/>
</dbReference>
<evidence type="ECO:0000256" key="2">
    <source>
        <dbReference type="ARBA" id="ARBA00008520"/>
    </source>
</evidence>
<feature type="chain" id="PRO_5038351397" evidence="6">
    <location>
        <begin position="22"/>
        <end position="486"/>
    </location>
</feature>
<dbReference type="Pfam" id="PF01547">
    <property type="entry name" value="SBP_bac_1"/>
    <property type="match status" value="1"/>
</dbReference>
<dbReference type="AlphaFoldDB" id="A0A9D1F4W1"/>
<comment type="similarity">
    <text evidence="2">Belongs to the bacterial solute-binding protein 1 family.</text>
</comment>
<feature type="signal peptide" evidence="6">
    <location>
        <begin position="1"/>
        <end position="21"/>
    </location>
</feature>
<evidence type="ECO:0000256" key="6">
    <source>
        <dbReference type="SAM" id="SignalP"/>
    </source>
</evidence>
<comment type="caution">
    <text evidence="7">The sequence shown here is derived from an EMBL/GenBank/DDBJ whole genome shotgun (WGS) entry which is preliminary data.</text>
</comment>
<gene>
    <name evidence="7" type="ORF">IAB46_08005</name>
</gene>
<dbReference type="Gene3D" id="3.40.190.10">
    <property type="entry name" value="Periplasmic binding protein-like II"/>
    <property type="match status" value="1"/>
</dbReference>
<sequence>MKFKKLAAVTMTSVMAVSMLAGCGGSNTEGSSAAGSGSTDTTGESSASSDSTGGEAAGDGEQITLRFASWSLGTEEENNIERQIIAKYEELHTNINIEIATEMDTTKWVESLTTAAAGGTMPDVCFVADLPTAVANDWALDVTSYVENDEDWANIPTVLSESGKYGSGTYGIPTGMHLMGLYVNTDLFESKNQEPLSIGYTMDDFQQALENMSAPSEGIIAIKQAGGNIFEWYPFIKNPELGWFTYNDGAVALNSPEFIEGIKFCQSIYTNGYSFDSLTDEQKANFGTESDWDAFLAGKVAMCFDPTSNVGVYSDMASNVEFVGLPDGKTGIIPDYAFISKTTEHPQEAYDFLKFISFSKEGIMARMDLLDADPELTWNSLPANQDEEIMTRYFTDYEMAGVKEVYENMEGNAVVEAFKYTPGYTNARWEAPTGISTADADNATMAQVIDACVHGDLNIDDYAEQINTLANSSIQEVQTVIDAVTQ</sequence>
<evidence type="ECO:0000313" key="7">
    <source>
        <dbReference type="EMBL" id="HIS47480.1"/>
    </source>
</evidence>
<name>A0A9D1F4W1_9FIRM</name>
<protein>
    <submittedName>
        <fullName evidence="7">Extracellular solute-binding protein</fullName>
    </submittedName>
</protein>
<proteinExistence type="inferred from homology"/>
<accession>A0A9D1F4W1</accession>
<reference evidence="7" key="1">
    <citation type="submission" date="2020-10" db="EMBL/GenBank/DDBJ databases">
        <authorList>
            <person name="Gilroy R."/>
        </authorList>
    </citation>
    <scope>NUCLEOTIDE SEQUENCE</scope>
    <source>
        <strain evidence="7">CHK178-757</strain>
    </source>
</reference>
<comment type="subcellular location">
    <subcellularLocation>
        <location evidence="1">Cell envelope</location>
    </subcellularLocation>
</comment>
<dbReference type="InterPro" id="IPR050490">
    <property type="entry name" value="Bact_solute-bd_prot1"/>
</dbReference>
<dbReference type="EMBL" id="DVIT01000028">
    <property type="protein sequence ID" value="HIS47480.1"/>
    <property type="molecule type" value="Genomic_DNA"/>
</dbReference>
<evidence type="ECO:0000256" key="1">
    <source>
        <dbReference type="ARBA" id="ARBA00004196"/>
    </source>
</evidence>
<dbReference type="PANTHER" id="PTHR43649:SF31">
    <property type="entry name" value="SN-GLYCEROL-3-PHOSPHATE-BINDING PERIPLASMIC PROTEIN UGPB"/>
    <property type="match status" value="1"/>
</dbReference>
<dbReference type="GO" id="GO:0030313">
    <property type="term" value="C:cell envelope"/>
    <property type="evidence" value="ECO:0007669"/>
    <property type="project" value="UniProtKB-SubCell"/>
</dbReference>
<keyword evidence="3" id="KW-0813">Transport</keyword>
<feature type="compositionally biased region" description="Low complexity" evidence="5">
    <location>
        <begin position="28"/>
        <end position="54"/>
    </location>
</feature>
<organism evidence="7 8">
    <name type="scientific">Candidatus Scybalocola faecigallinarum</name>
    <dbReference type="NCBI Taxonomy" id="2840941"/>
    <lineage>
        <taxon>Bacteria</taxon>
        <taxon>Bacillati</taxon>
        <taxon>Bacillota</taxon>
        <taxon>Clostridia</taxon>
        <taxon>Lachnospirales</taxon>
        <taxon>Lachnospiraceae</taxon>
        <taxon>Lachnospiraceae incertae sedis</taxon>
        <taxon>Candidatus Scybalocola (ex Gilroy et al. 2021)</taxon>
    </lineage>
</organism>
<evidence type="ECO:0000313" key="8">
    <source>
        <dbReference type="Proteomes" id="UP000823927"/>
    </source>
</evidence>
<feature type="region of interest" description="Disordered" evidence="5">
    <location>
        <begin position="26"/>
        <end position="60"/>
    </location>
</feature>
<keyword evidence="4 6" id="KW-0732">Signal</keyword>
<dbReference type="SUPFAM" id="SSF53850">
    <property type="entry name" value="Periplasmic binding protein-like II"/>
    <property type="match status" value="1"/>
</dbReference>
<dbReference type="PANTHER" id="PTHR43649">
    <property type="entry name" value="ARABINOSE-BINDING PROTEIN-RELATED"/>
    <property type="match status" value="1"/>
</dbReference>
<dbReference type="InterPro" id="IPR006059">
    <property type="entry name" value="SBP"/>
</dbReference>
<dbReference type="PROSITE" id="PS51257">
    <property type="entry name" value="PROKAR_LIPOPROTEIN"/>
    <property type="match status" value="1"/>
</dbReference>
<evidence type="ECO:0000256" key="3">
    <source>
        <dbReference type="ARBA" id="ARBA00022448"/>
    </source>
</evidence>